<feature type="region of interest" description="Disordered" evidence="1">
    <location>
        <begin position="143"/>
        <end position="162"/>
    </location>
</feature>
<comment type="caution">
    <text evidence="3">The sequence shown here is derived from an EMBL/GenBank/DDBJ whole genome shotgun (WGS) entry which is preliminary data.</text>
</comment>
<evidence type="ECO:0000313" key="4">
    <source>
        <dbReference type="Proteomes" id="UP000187013"/>
    </source>
</evidence>
<gene>
    <name evidence="3" type="ORF">ZYGR_0N01780</name>
</gene>
<dbReference type="GO" id="GO:0003682">
    <property type="term" value="F:chromatin binding"/>
    <property type="evidence" value="ECO:0007669"/>
    <property type="project" value="TreeGrafter"/>
</dbReference>
<dbReference type="FunFam" id="1.10.10.10:FF:000087">
    <property type="entry name" value="Transcriptional adapter 2"/>
    <property type="match status" value="1"/>
</dbReference>
<dbReference type="PROSITE" id="PS50934">
    <property type="entry name" value="SWIRM"/>
    <property type="match status" value="1"/>
</dbReference>
<dbReference type="GO" id="GO:0006338">
    <property type="term" value="P:chromatin remodeling"/>
    <property type="evidence" value="ECO:0007669"/>
    <property type="project" value="TreeGrafter"/>
</dbReference>
<dbReference type="OrthoDB" id="5598695at2759"/>
<dbReference type="InterPro" id="IPR009057">
    <property type="entry name" value="Homeodomain-like_sf"/>
</dbReference>
<dbReference type="PANTHER" id="PTHR12374">
    <property type="entry name" value="TRANSCRIPTIONAL ADAPTOR 2 ADA2 -RELATED"/>
    <property type="match status" value="1"/>
</dbReference>
<dbReference type="Gene3D" id="1.10.10.10">
    <property type="entry name" value="Winged helix-like DNA-binding domain superfamily/Winged helix DNA-binding domain"/>
    <property type="match status" value="1"/>
</dbReference>
<dbReference type="Pfam" id="PF04433">
    <property type="entry name" value="SWIRM"/>
    <property type="match status" value="1"/>
</dbReference>
<dbReference type="InterPro" id="IPR036388">
    <property type="entry name" value="WH-like_DNA-bd_sf"/>
</dbReference>
<dbReference type="SUPFAM" id="SSF46689">
    <property type="entry name" value="Homeodomain-like"/>
    <property type="match status" value="1"/>
</dbReference>
<feature type="region of interest" description="Disordered" evidence="1">
    <location>
        <begin position="178"/>
        <end position="217"/>
    </location>
</feature>
<dbReference type="AlphaFoldDB" id="A0A1Q2ZZP2"/>
<dbReference type="eggNOG" id="ENOG502R6VN">
    <property type="taxonomic scope" value="Eukaryota"/>
</dbReference>
<feature type="compositionally biased region" description="Polar residues" evidence="1">
    <location>
        <begin position="49"/>
        <end position="61"/>
    </location>
</feature>
<dbReference type="InterPro" id="IPR007526">
    <property type="entry name" value="SWIRM"/>
</dbReference>
<proteinExistence type="predicted"/>
<feature type="domain" description="SWIRM" evidence="2">
    <location>
        <begin position="254"/>
        <end position="351"/>
    </location>
</feature>
<evidence type="ECO:0000256" key="1">
    <source>
        <dbReference type="SAM" id="MobiDB-lite"/>
    </source>
</evidence>
<dbReference type="PANTHER" id="PTHR12374:SF21">
    <property type="entry name" value="SWIRM DOMAIN-CONTAINING PROTEIN FUN19-RELATED"/>
    <property type="match status" value="1"/>
</dbReference>
<feature type="region of interest" description="Disordered" evidence="1">
    <location>
        <begin position="40"/>
        <end position="81"/>
    </location>
</feature>
<reference evidence="3 4" key="1">
    <citation type="submission" date="2016-08" db="EMBL/GenBank/DDBJ databases">
        <title>Draft genome sequence of allopolyploid Zygosaccharomyces rouxii.</title>
        <authorList>
            <person name="Watanabe J."/>
            <person name="Uehara K."/>
            <person name="Mogi Y."/>
            <person name="Tsukioka Y."/>
        </authorList>
    </citation>
    <scope>NUCLEOTIDE SEQUENCE [LARGE SCALE GENOMIC DNA]</scope>
    <source>
        <strain evidence="3 4">NBRC 110957</strain>
    </source>
</reference>
<dbReference type="GO" id="GO:0070210">
    <property type="term" value="C:Rpd3L-Expanded complex"/>
    <property type="evidence" value="ECO:0007669"/>
    <property type="project" value="TreeGrafter"/>
</dbReference>
<dbReference type="GO" id="GO:0003713">
    <property type="term" value="F:transcription coactivator activity"/>
    <property type="evidence" value="ECO:0007669"/>
    <property type="project" value="TreeGrafter"/>
</dbReference>
<organism evidence="3 4">
    <name type="scientific">Zygosaccharomyces rouxii</name>
    <dbReference type="NCBI Taxonomy" id="4956"/>
    <lineage>
        <taxon>Eukaryota</taxon>
        <taxon>Fungi</taxon>
        <taxon>Dikarya</taxon>
        <taxon>Ascomycota</taxon>
        <taxon>Saccharomycotina</taxon>
        <taxon>Saccharomycetes</taxon>
        <taxon>Saccharomycetales</taxon>
        <taxon>Saccharomycetaceae</taxon>
        <taxon>Zygosaccharomyces</taxon>
    </lineage>
</organism>
<accession>A0A1Q2ZZP2</accession>
<name>A0A1Q2ZZP2_ZYGRO</name>
<evidence type="ECO:0000259" key="2">
    <source>
        <dbReference type="PROSITE" id="PS50934"/>
    </source>
</evidence>
<sequence length="351" mass="40237">MEFYSPQPEHAQLGSMLGKANERLLSQLHQQVLAATNGNLNNNIGGVNPSTSIDSVLSSGNGSNGEHPIPSPPLSPKFDSHHYKISALPDDLREEEDEDEDDSDSIKVQLSWVPGLSPKRYRYAHSNFLGEYRIFSPHATQPRTRRYNTKKSLDHQERSAQNFNRTRRFMRRHEMLLSDTQDDDDDYSDELQVPKRPSTPQRRRRTAQPLGSPLASATAVSGIPQYVPNMSWEKLPDYSPDPYKTLPENNSKSLKVEWKGSPMDLSHDPLRHQLHPAELVLSQILRLPCDLYLDSKRRLFLEKVHRLKQGLPFRRTDAQKACRIDVNKASRLYAAFEKVGWLNDSDFRKFL</sequence>
<dbReference type="Proteomes" id="UP000187013">
    <property type="component" value="Unassembled WGS sequence"/>
</dbReference>
<feature type="compositionally biased region" description="Acidic residues" evidence="1">
    <location>
        <begin position="180"/>
        <end position="189"/>
    </location>
</feature>
<dbReference type="EMBL" id="BDGX01000014">
    <property type="protein sequence ID" value="GAV48773.1"/>
    <property type="molecule type" value="Genomic_DNA"/>
</dbReference>
<dbReference type="GO" id="GO:0006357">
    <property type="term" value="P:regulation of transcription by RNA polymerase II"/>
    <property type="evidence" value="ECO:0007669"/>
    <property type="project" value="TreeGrafter"/>
</dbReference>
<evidence type="ECO:0000313" key="3">
    <source>
        <dbReference type="EMBL" id="GAV48773.1"/>
    </source>
</evidence>
<protein>
    <recommendedName>
        <fullName evidence="2">SWIRM domain-containing protein</fullName>
    </recommendedName>
</protein>